<gene>
    <name evidence="8" type="ORF">Nepgr_027372</name>
</gene>
<dbReference type="PANTHER" id="PTHR13251">
    <property type="entry name" value="EPILEPSY HOLOPROSENCEPHALY CANDIDATE 1/TMEM1"/>
    <property type="match status" value="1"/>
</dbReference>
<dbReference type="PANTHER" id="PTHR13251:SF3">
    <property type="entry name" value="TRAFFICKING PROTEIN PARTICLE COMPLEX SUBUNIT 10"/>
    <property type="match status" value="1"/>
</dbReference>
<protein>
    <recommendedName>
        <fullName evidence="10">Trafficking protein particle complex II-specific subunit 130 homolog</fullName>
    </recommendedName>
</protein>
<evidence type="ECO:0008006" key="10">
    <source>
        <dbReference type="Google" id="ProtNLM"/>
    </source>
</evidence>
<feature type="domain" description="TRAPPC10/Trs130 N-terminal" evidence="7">
    <location>
        <begin position="17"/>
        <end position="316"/>
    </location>
</feature>
<dbReference type="InterPro" id="IPR056913">
    <property type="entry name" value="TRAPPC10/Trs130_N"/>
</dbReference>
<dbReference type="Proteomes" id="UP001279734">
    <property type="component" value="Unassembled WGS sequence"/>
</dbReference>
<comment type="subcellular location">
    <subcellularLocation>
        <location evidence="1">Golgi apparatus</location>
    </subcellularLocation>
</comment>
<keyword evidence="2" id="KW-0813">Transport</keyword>
<evidence type="ECO:0000259" key="5">
    <source>
        <dbReference type="Pfam" id="PF11817"/>
    </source>
</evidence>
<evidence type="ECO:0000256" key="2">
    <source>
        <dbReference type="ARBA" id="ARBA00022448"/>
    </source>
</evidence>
<evidence type="ECO:0000313" key="8">
    <source>
        <dbReference type="EMBL" id="GMH25529.1"/>
    </source>
</evidence>
<dbReference type="Pfam" id="PF23036">
    <property type="entry name" value="TRAPPC10_1st"/>
    <property type="match status" value="1"/>
</dbReference>
<dbReference type="GO" id="GO:1990071">
    <property type="term" value="C:TRAPPII protein complex"/>
    <property type="evidence" value="ECO:0007669"/>
    <property type="project" value="InterPro"/>
</dbReference>
<evidence type="ECO:0000259" key="6">
    <source>
        <dbReference type="Pfam" id="PF12584"/>
    </source>
</evidence>
<dbReference type="AlphaFoldDB" id="A0AAD3Y317"/>
<dbReference type="GO" id="GO:0006891">
    <property type="term" value="P:intra-Golgi vesicle-mediated transport"/>
    <property type="evidence" value="ECO:0007669"/>
    <property type="project" value="TreeGrafter"/>
</dbReference>
<proteinExistence type="predicted"/>
<organism evidence="8 9">
    <name type="scientific">Nepenthes gracilis</name>
    <name type="common">Slender pitcher plant</name>
    <dbReference type="NCBI Taxonomy" id="150966"/>
    <lineage>
        <taxon>Eukaryota</taxon>
        <taxon>Viridiplantae</taxon>
        <taxon>Streptophyta</taxon>
        <taxon>Embryophyta</taxon>
        <taxon>Tracheophyta</taxon>
        <taxon>Spermatophyta</taxon>
        <taxon>Magnoliopsida</taxon>
        <taxon>eudicotyledons</taxon>
        <taxon>Gunneridae</taxon>
        <taxon>Pentapetalae</taxon>
        <taxon>Caryophyllales</taxon>
        <taxon>Nepenthaceae</taxon>
        <taxon>Nepenthes</taxon>
    </lineage>
</organism>
<dbReference type="Pfam" id="PF12584">
    <property type="entry name" value="TRAPPC10"/>
    <property type="match status" value="1"/>
</dbReference>
<dbReference type="InterPro" id="IPR021773">
    <property type="entry name" value="TPC11"/>
</dbReference>
<sequence length="1255" mass="140856">MANYLAQFQTIKNTCGHLVIAVEDVSDLWPTVKNGFEGRLPFRRASLNNKTRNPVFVENLSAEYILTTDARLRSRYPQEQLLFWFREPYAIVVLVTCEDLDEFKTILKPRLKLIVQNDEREWFIVFVNRAHPNNDQATKMAKKVYAKLEVEFSSKKRERCCKLDIQAPEANFWEDFELKIMECIRNTLDRRVQFYEDEIRKLSEQRLMPVWNFCNFFILKESLAFMFEMAHLHEDCLREYDELELCYSETVNVTGKQRDFGGIEGGDDQAALLNPVKKPLTQIVQDDSFREFEFRQYLFACQSKLLFKLNRPFEVASRGYSFIISFSKVLALHESTLPFCLREVWIITASLALINATSSNYNEGAVAPDVEKEFYRLQGDLYSLCRTKFMRLAYLIGYGMGIERSPANSALLSMLPWPKPAIWPSVPPDTSSEVLEKEKMIVQAMTRVKHFGIQRKPLPLEPSVLLREANRRRASLSAGNVFEMFEGYPNFNDSLGSDVAIKTPPLPKAPATSMTRTNSTPRNFESSINRPMRLAEIHVAAEHALRQTISYPDMWKSLSSIEDFEQKYLELTKGAAENYHRSWWKRHGVVLDGEIAAVCHKHGNFDLAAKLYEKVCALYAGEGWQDLLAEVLPYLAECQKTLNDDAGYLQSCVRLLSLDKGLFLLKERQAFQKEVIHLAHSEMKHPVPLDVSSLITFSGNPGPPLELCDGDPCSLSVTVWSGFPDDITLESLSLTLIETHNADEGAKATSSSAATILKPGRNTVTLSLPAQKPGSYVLGVLTGQIGHLRFRSHSFSKGAPADSDDFMSYEKPTRPILKVSKPRALVDLAPAISSALLINEPQWVGIVIRPINYSLKGGVLHIDTGPGLKIDDSHFIEMERYVNKSQSEADTGKTHGYKEDTLPAISEEVKQLTIQDGSVMLPDWSSDITSVLWIPVRAISDGISRATSQTQSIVDGMRTIALKLEFGVSHNQTFDRTLAVHFTDPFHVSTHVIDKCNDGTLLLQVTLHSQVKTTLTIHDAWLDLQDGFVHTCGNDGRPASAFFPLIVSSSSRAGLLFSICLGTTATKGEAKEINDESVLNIGYRITGHRSPGTHTPPLSVDHPATQAMNQDLIFKSAVVLQRPVLDPCLAVGFLPLPSDGLRVGQLVKVNWRIERLKDSEENPIHQEMEVLYEVDANSENWMIAGRKRGHVSLSTKQGSRIVISILCLPLVAGYVRPPHLELPDVDNTNISCNPPTPHLICVLPPVLCSSYCVPA</sequence>
<dbReference type="EMBL" id="BSYO01000029">
    <property type="protein sequence ID" value="GMH25529.1"/>
    <property type="molecule type" value="Genomic_DNA"/>
</dbReference>
<evidence type="ECO:0000259" key="7">
    <source>
        <dbReference type="Pfam" id="PF23036"/>
    </source>
</evidence>
<dbReference type="Pfam" id="PF11817">
    <property type="entry name" value="Foie-gras_1"/>
    <property type="match status" value="1"/>
</dbReference>
<dbReference type="GO" id="GO:0034498">
    <property type="term" value="P:early endosome to Golgi transport"/>
    <property type="evidence" value="ECO:0007669"/>
    <property type="project" value="TreeGrafter"/>
</dbReference>
<evidence type="ECO:0000256" key="3">
    <source>
        <dbReference type="ARBA" id="ARBA00023034"/>
    </source>
</evidence>
<feature type="domain" description="TRAPPC10/Trs130 C-terminal" evidence="6">
    <location>
        <begin position="1140"/>
        <end position="1224"/>
    </location>
</feature>
<name>A0AAD3Y317_NEPGR</name>
<comment type="caution">
    <text evidence="8">The sequence shown here is derived from an EMBL/GenBank/DDBJ whole genome shotgun (WGS) entry which is preliminary data.</text>
</comment>
<evidence type="ECO:0000256" key="1">
    <source>
        <dbReference type="ARBA" id="ARBA00004555"/>
    </source>
</evidence>
<dbReference type="InterPro" id="IPR045126">
    <property type="entry name" value="TRAPPC10/Trs130"/>
</dbReference>
<keyword evidence="3" id="KW-0333">Golgi apparatus</keyword>
<dbReference type="GO" id="GO:0005829">
    <property type="term" value="C:cytosol"/>
    <property type="evidence" value="ECO:0007669"/>
    <property type="project" value="GOC"/>
</dbReference>
<keyword evidence="9" id="KW-1185">Reference proteome</keyword>
<evidence type="ECO:0000313" key="9">
    <source>
        <dbReference type="Proteomes" id="UP001279734"/>
    </source>
</evidence>
<reference evidence="8" key="1">
    <citation type="submission" date="2023-05" db="EMBL/GenBank/DDBJ databases">
        <title>Nepenthes gracilis genome sequencing.</title>
        <authorList>
            <person name="Fukushima K."/>
        </authorList>
    </citation>
    <scope>NUCLEOTIDE SEQUENCE</scope>
    <source>
        <strain evidence="8">SING2019-196</strain>
    </source>
</reference>
<feature type="region of interest" description="Disordered" evidence="4">
    <location>
        <begin position="506"/>
        <end position="526"/>
    </location>
</feature>
<evidence type="ECO:0000256" key="4">
    <source>
        <dbReference type="SAM" id="MobiDB-lite"/>
    </source>
</evidence>
<dbReference type="InterPro" id="IPR022233">
    <property type="entry name" value="TRAPPC10/Trs130_C"/>
</dbReference>
<feature type="domain" description="Trafficking protein particle complex subunit 11" evidence="5">
    <location>
        <begin position="568"/>
        <end position="657"/>
    </location>
</feature>
<feature type="compositionally biased region" description="Polar residues" evidence="4">
    <location>
        <begin position="512"/>
        <end position="526"/>
    </location>
</feature>
<accession>A0AAD3Y317</accession>